<feature type="transmembrane region" description="Helical" evidence="13">
    <location>
        <begin position="12"/>
        <end position="33"/>
    </location>
</feature>
<evidence type="ECO:0000256" key="13">
    <source>
        <dbReference type="RuleBase" id="RU361242"/>
    </source>
</evidence>
<dbReference type="Proteomes" id="UP000828390">
    <property type="component" value="Unassembled WGS sequence"/>
</dbReference>
<dbReference type="PANTHER" id="PTHR11675:SF63">
    <property type="entry name" value="POLYPEPTIDE N-ACETYLGALACTOSAMINYLTRANSFERASE"/>
    <property type="match status" value="1"/>
</dbReference>
<feature type="domain" description="Glycosyltransferase 2-like" evidence="14">
    <location>
        <begin position="138"/>
        <end position="323"/>
    </location>
</feature>
<evidence type="ECO:0000256" key="2">
    <source>
        <dbReference type="ARBA" id="ARBA00004323"/>
    </source>
</evidence>
<keyword evidence="7 13" id="KW-1133">Transmembrane helix</keyword>
<dbReference type="GO" id="GO:0005112">
    <property type="term" value="F:Notch binding"/>
    <property type="evidence" value="ECO:0007669"/>
    <property type="project" value="TreeGrafter"/>
</dbReference>
<sequence length="594" mass="67946">MQFSRLKRYQKAGVLGVPVIFFITIVVLNSKLLSSSTGGGDQRKLRLVHAHSERSAERFKPERLRMSHPSDLVYDAEKLMMLGRINDDKDQKQKEEGSSLYAFNELLSSRLSLNRAIPDTRHQLCHTQTYRSDLPKTSVIICFYNEAWSTLLRTVHSVINRTPTSLLHEIVLVDDASDLNLSHLQEKLAIYIWELHPNVTLVRTPTRQGLIRARMYGAHVATGEVLVFLDSHCEVNAQWLEPLLTSLASTKKPTIAVPVIDAINSGTFEYKESPLVKGGFNWGLHFQWEQLPADYFKSNESYIQPIETPTMAGGLFAVYRQVFRDMGEYDADLDTWGGENLEISFRFWQCGGKLEIIPCSRVGHIFRQRRPYRSPSGEDTMLRNSVRVAKVWMDEYIQHFFSTKSYATSVQYGDIFDRVALRQKLNCKPFKWYLKHIYPELQVPGESSNVKLTVPKTGNQPVYVKHGQIEHKSTQLCLQPEGGNITRDVKILLGQCASSKMEWYETSDQELMLSQKFCLEAADKVGESGYARLGKCDGMKVKQAWIWSIRNMVYQLYNPTSGKCLVPANINEKKYLVLEICSAEKQSQFEMKVT</sequence>
<keyword evidence="17" id="KW-1185">Reference proteome</keyword>
<dbReference type="Gene3D" id="2.80.10.50">
    <property type="match status" value="1"/>
</dbReference>
<dbReference type="PROSITE" id="PS50231">
    <property type="entry name" value="RICIN_B_LECTIN"/>
    <property type="match status" value="1"/>
</dbReference>
<comment type="subcellular location">
    <subcellularLocation>
        <location evidence="2 13">Golgi apparatus membrane</location>
        <topology evidence="2 13">Single-pass type II membrane protein</topology>
    </subcellularLocation>
</comment>
<feature type="domain" description="Ricin B lectin" evidence="15">
    <location>
        <begin position="466"/>
        <end position="588"/>
    </location>
</feature>
<evidence type="ECO:0000313" key="17">
    <source>
        <dbReference type="Proteomes" id="UP000828390"/>
    </source>
</evidence>
<dbReference type="Pfam" id="PF00652">
    <property type="entry name" value="Ricin_B_lectin"/>
    <property type="match status" value="1"/>
</dbReference>
<dbReference type="EMBL" id="JAIWYP010000013">
    <property type="protein sequence ID" value="KAH3718325.1"/>
    <property type="molecule type" value="Genomic_DNA"/>
</dbReference>
<evidence type="ECO:0000256" key="10">
    <source>
        <dbReference type="ARBA" id="ARBA00023157"/>
    </source>
</evidence>
<dbReference type="InterPro" id="IPR045885">
    <property type="entry name" value="GalNAc-T"/>
</dbReference>
<comment type="cofactor">
    <cofactor evidence="1 13">
        <name>Mn(2+)</name>
        <dbReference type="ChEBI" id="CHEBI:29035"/>
    </cofactor>
</comment>
<evidence type="ECO:0000256" key="7">
    <source>
        <dbReference type="ARBA" id="ARBA00022989"/>
    </source>
</evidence>
<keyword evidence="4 13" id="KW-0812">Transmembrane</keyword>
<dbReference type="GO" id="GO:0004653">
    <property type="term" value="F:polypeptide N-acetylgalactosaminyltransferase activity"/>
    <property type="evidence" value="ECO:0007669"/>
    <property type="project" value="TreeGrafter"/>
</dbReference>
<gene>
    <name evidence="16" type="ORF">DPMN_061128</name>
</gene>
<evidence type="ECO:0000256" key="9">
    <source>
        <dbReference type="ARBA" id="ARBA00023136"/>
    </source>
</evidence>
<keyword evidence="5 13" id="KW-0430">Lectin</keyword>
<dbReference type="GO" id="GO:0006493">
    <property type="term" value="P:protein O-linked glycosylation"/>
    <property type="evidence" value="ECO:0007669"/>
    <property type="project" value="TreeGrafter"/>
</dbReference>
<dbReference type="InterPro" id="IPR000772">
    <property type="entry name" value="Ricin_B_lectin"/>
</dbReference>
<comment type="caution">
    <text evidence="16">The sequence shown here is derived from an EMBL/GenBank/DDBJ whole genome shotgun (WGS) entry which is preliminary data.</text>
</comment>
<comment type="pathway">
    <text evidence="13">Protein modification; protein glycosylation.</text>
</comment>
<dbReference type="InterPro" id="IPR029044">
    <property type="entry name" value="Nucleotide-diphossugar_trans"/>
</dbReference>
<dbReference type="GO" id="GO:0008593">
    <property type="term" value="P:regulation of Notch signaling pathway"/>
    <property type="evidence" value="ECO:0007669"/>
    <property type="project" value="TreeGrafter"/>
</dbReference>
<evidence type="ECO:0000256" key="11">
    <source>
        <dbReference type="ARBA" id="ARBA00023180"/>
    </source>
</evidence>
<evidence type="ECO:0000256" key="6">
    <source>
        <dbReference type="ARBA" id="ARBA00022968"/>
    </source>
</evidence>
<keyword evidence="12 13" id="KW-0464">Manganese</keyword>
<evidence type="ECO:0000256" key="4">
    <source>
        <dbReference type="ARBA" id="ARBA00022692"/>
    </source>
</evidence>
<dbReference type="GO" id="GO:0030246">
    <property type="term" value="F:carbohydrate binding"/>
    <property type="evidence" value="ECO:0007669"/>
    <property type="project" value="UniProtKB-KW"/>
</dbReference>
<accession>A0A9D4HGL7</accession>
<dbReference type="CDD" id="cd02510">
    <property type="entry name" value="pp-GalNAc-T"/>
    <property type="match status" value="1"/>
</dbReference>
<dbReference type="InterPro" id="IPR035992">
    <property type="entry name" value="Ricin_B-like_lectins"/>
</dbReference>
<comment type="similarity">
    <text evidence="3 13">Belongs to the glycosyltransferase 2 family. GalNAc-T subfamily.</text>
</comment>
<evidence type="ECO:0000256" key="3">
    <source>
        <dbReference type="ARBA" id="ARBA00005680"/>
    </source>
</evidence>
<dbReference type="EC" id="2.4.1.-" evidence="13"/>
<evidence type="ECO:0000256" key="5">
    <source>
        <dbReference type="ARBA" id="ARBA00022734"/>
    </source>
</evidence>
<evidence type="ECO:0000313" key="16">
    <source>
        <dbReference type="EMBL" id="KAH3718325.1"/>
    </source>
</evidence>
<proteinExistence type="inferred from homology"/>
<protein>
    <recommendedName>
        <fullName evidence="13">Polypeptide N-acetylgalactosaminyltransferase</fullName>
        <ecNumber evidence="13">2.4.1.-</ecNumber>
    </recommendedName>
    <alternativeName>
        <fullName evidence="13">Protein-UDP acetylgalactosaminyltransferase</fullName>
    </alternativeName>
</protein>
<dbReference type="FunFam" id="3.90.550.10:FF:000053">
    <property type="entry name" value="Polypeptide N-acetylgalactosaminyltransferase"/>
    <property type="match status" value="1"/>
</dbReference>
<dbReference type="PANTHER" id="PTHR11675">
    <property type="entry name" value="N-ACETYLGALACTOSAMINYLTRANSFERASE"/>
    <property type="match status" value="1"/>
</dbReference>
<dbReference type="SUPFAM" id="SSF50370">
    <property type="entry name" value="Ricin B-like lectins"/>
    <property type="match status" value="1"/>
</dbReference>
<evidence type="ECO:0000256" key="8">
    <source>
        <dbReference type="ARBA" id="ARBA00023034"/>
    </source>
</evidence>
<keyword evidence="10 13" id="KW-1015">Disulfide bond</keyword>
<keyword evidence="6" id="KW-0735">Signal-anchor</keyword>
<dbReference type="AlphaFoldDB" id="A0A9D4HGL7"/>
<name>A0A9D4HGL7_DREPO</name>
<dbReference type="SUPFAM" id="SSF53448">
    <property type="entry name" value="Nucleotide-diphospho-sugar transferases"/>
    <property type="match status" value="1"/>
</dbReference>
<dbReference type="InterPro" id="IPR001173">
    <property type="entry name" value="Glyco_trans_2-like"/>
</dbReference>
<evidence type="ECO:0000256" key="1">
    <source>
        <dbReference type="ARBA" id="ARBA00001936"/>
    </source>
</evidence>
<reference evidence="16" key="1">
    <citation type="journal article" date="2019" name="bioRxiv">
        <title>The Genome of the Zebra Mussel, Dreissena polymorpha: A Resource for Invasive Species Research.</title>
        <authorList>
            <person name="McCartney M.A."/>
            <person name="Auch B."/>
            <person name="Kono T."/>
            <person name="Mallez S."/>
            <person name="Zhang Y."/>
            <person name="Obille A."/>
            <person name="Becker A."/>
            <person name="Abrahante J.E."/>
            <person name="Garbe J."/>
            <person name="Badalamenti J.P."/>
            <person name="Herman A."/>
            <person name="Mangelson H."/>
            <person name="Liachko I."/>
            <person name="Sullivan S."/>
            <person name="Sone E.D."/>
            <person name="Koren S."/>
            <person name="Silverstein K.A.T."/>
            <person name="Beckman K.B."/>
            <person name="Gohl D.M."/>
        </authorList>
    </citation>
    <scope>NUCLEOTIDE SEQUENCE</scope>
    <source>
        <strain evidence="16">Duluth1</strain>
        <tissue evidence="16">Whole animal</tissue>
    </source>
</reference>
<evidence type="ECO:0000259" key="14">
    <source>
        <dbReference type="Pfam" id="PF00535"/>
    </source>
</evidence>
<dbReference type="Gene3D" id="3.90.550.10">
    <property type="entry name" value="Spore Coat Polysaccharide Biosynthesis Protein SpsA, Chain A"/>
    <property type="match status" value="1"/>
</dbReference>
<dbReference type="GO" id="GO:0000139">
    <property type="term" value="C:Golgi membrane"/>
    <property type="evidence" value="ECO:0007669"/>
    <property type="project" value="UniProtKB-SubCell"/>
</dbReference>
<dbReference type="Pfam" id="PF00535">
    <property type="entry name" value="Glycos_transf_2"/>
    <property type="match status" value="1"/>
</dbReference>
<evidence type="ECO:0000256" key="12">
    <source>
        <dbReference type="ARBA" id="ARBA00023211"/>
    </source>
</evidence>
<keyword evidence="8 13" id="KW-0333">Golgi apparatus</keyword>
<organism evidence="16 17">
    <name type="scientific">Dreissena polymorpha</name>
    <name type="common">Zebra mussel</name>
    <name type="synonym">Mytilus polymorpha</name>
    <dbReference type="NCBI Taxonomy" id="45954"/>
    <lineage>
        <taxon>Eukaryota</taxon>
        <taxon>Metazoa</taxon>
        <taxon>Spiralia</taxon>
        <taxon>Lophotrochozoa</taxon>
        <taxon>Mollusca</taxon>
        <taxon>Bivalvia</taxon>
        <taxon>Autobranchia</taxon>
        <taxon>Heteroconchia</taxon>
        <taxon>Euheterodonta</taxon>
        <taxon>Imparidentia</taxon>
        <taxon>Neoheterodontei</taxon>
        <taxon>Myida</taxon>
        <taxon>Dreissenoidea</taxon>
        <taxon>Dreissenidae</taxon>
        <taxon>Dreissena</taxon>
    </lineage>
</organism>
<keyword evidence="13" id="KW-0328">Glycosyltransferase</keyword>
<reference evidence="16" key="2">
    <citation type="submission" date="2020-11" db="EMBL/GenBank/DDBJ databases">
        <authorList>
            <person name="McCartney M.A."/>
            <person name="Auch B."/>
            <person name="Kono T."/>
            <person name="Mallez S."/>
            <person name="Becker A."/>
            <person name="Gohl D.M."/>
            <person name="Silverstein K.A.T."/>
            <person name="Koren S."/>
            <person name="Bechman K.B."/>
            <person name="Herman A."/>
            <person name="Abrahante J.E."/>
            <person name="Garbe J."/>
        </authorList>
    </citation>
    <scope>NUCLEOTIDE SEQUENCE</scope>
    <source>
        <strain evidence="16">Duluth1</strain>
        <tissue evidence="16">Whole animal</tissue>
    </source>
</reference>
<keyword evidence="9 13" id="KW-0472">Membrane</keyword>
<keyword evidence="11" id="KW-0325">Glycoprotein</keyword>
<keyword evidence="13" id="KW-0808">Transferase</keyword>
<evidence type="ECO:0000259" key="15">
    <source>
        <dbReference type="Pfam" id="PF00652"/>
    </source>
</evidence>